<feature type="signal peptide" evidence="1">
    <location>
        <begin position="1"/>
        <end position="24"/>
    </location>
</feature>
<dbReference type="EMBL" id="CP074572">
    <property type="protein sequence ID" value="QVK23071.1"/>
    <property type="molecule type" value="Genomic_DNA"/>
</dbReference>
<dbReference type="RefSeq" id="WP_213681714.1">
    <property type="nucleotide sequence ID" value="NZ_CP074572.1"/>
</dbReference>
<name>A0ABX8DEK8_9GAMM</name>
<sequence length="100" mass="11780">MSKLNRWLQSTALTISLCSTTAFAEDVSQHLQRLYMWEAVANTCIKKAPKELEQDWKFRATLLFVEIGFWENSLTSKLRYQGMIQWEIKQVFQSIKEPGY</sequence>
<evidence type="ECO:0000313" key="2">
    <source>
        <dbReference type="EMBL" id="QVK23071.1"/>
    </source>
</evidence>
<gene>
    <name evidence="2" type="ORF">KHX94_18540</name>
</gene>
<accession>A0ABX8DEK8</accession>
<evidence type="ECO:0000313" key="3">
    <source>
        <dbReference type="Proteomes" id="UP000676428"/>
    </source>
</evidence>
<reference evidence="2 3" key="1">
    <citation type="journal article" date="2012" name="Int. J. Syst. Evol. Microbiol.">
        <title>Shewanella dokdonensis sp. nov., isolated from seawater.</title>
        <authorList>
            <person name="Sung H.R."/>
            <person name="Yoon J.H."/>
            <person name="Ghim S.Y."/>
        </authorList>
    </citation>
    <scope>NUCLEOTIDE SEQUENCE [LARGE SCALE GENOMIC DNA]</scope>
    <source>
        <strain evidence="2 3">DSM 23626</strain>
    </source>
</reference>
<evidence type="ECO:0000256" key="1">
    <source>
        <dbReference type="SAM" id="SignalP"/>
    </source>
</evidence>
<keyword evidence="1" id="KW-0732">Signal</keyword>
<dbReference type="Proteomes" id="UP000676428">
    <property type="component" value="Chromosome"/>
</dbReference>
<proteinExistence type="predicted"/>
<feature type="chain" id="PRO_5046091538" evidence="1">
    <location>
        <begin position="25"/>
        <end position="100"/>
    </location>
</feature>
<protein>
    <submittedName>
        <fullName evidence="2">Uncharacterized protein</fullName>
    </submittedName>
</protein>
<organism evidence="2 3">
    <name type="scientific">Shewanella dokdonensis</name>
    <dbReference type="NCBI Taxonomy" id="712036"/>
    <lineage>
        <taxon>Bacteria</taxon>
        <taxon>Pseudomonadati</taxon>
        <taxon>Pseudomonadota</taxon>
        <taxon>Gammaproteobacteria</taxon>
        <taxon>Alteromonadales</taxon>
        <taxon>Shewanellaceae</taxon>
        <taxon>Shewanella</taxon>
    </lineage>
</organism>
<keyword evidence="3" id="KW-1185">Reference proteome</keyword>